<sequence length="327" mass="38261">MNNGKFVISLDFELHWGVRDKKTFQEYGENIRGVHTVIPRLLNTFNTFDINATFSTVGFLFFENKAQLLGNIPSNLPSYDNNDFSPYLGHFNLVGDNYKEDLYHFAPQLIAEIKKYPKQEIGSHTFSHYYCLESGQTVEQFRDDITYAMKVATKNNVVITSLIFPRNQFNEEYLNVCNDLGIICYRGNEHSWLYEAKNGKQESSFRRALRLIDAYINISGHNCYSTECLKSKFPIDIPSSRFLRPFSNSLKIFDQLRLNRIKSGMTYAAKNNLTYHLWWHPHNFGINQNENFNFLEKILEHYKLLNLKYNFQSITMSNLAKKIQNEG</sequence>
<evidence type="ECO:0000259" key="1">
    <source>
        <dbReference type="Pfam" id="PF01522"/>
    </source>
</evidence>
<dbReference type="RefSeq" id="WP_230668723.1">
    <property type="nucleotide sequence ID" value="NZ_JAJNAY010000001.1"/>
</dbReference>
<feature type="domain" description="NodB homology" evidence="1">
    <location>
        <begin position="34"/>
        <end position="182"/>
    </location>
</feature>
<dbReference type="Pfam" id="PF01522">
    <property type="entry name" value="Polysacc_deac_1"/>
    <property type="match status" value="1"/>
</dbReference>
<organism evidence="2 3">
    <name type="scientific">Chryseobacterium turcicum</name>
    <dbReference type="NCBI Taxonomy" id="2898076"/>
    <lineage>
        <taxon>Bacteria</taxon>
        <taxon>Pseudomonadati</taxon>
        <taxon>Bacteroidota</taxon>
        <taxon>Flavobacteriia</taxon>
        <taxon>Flavobacteriales</taxon>
        <taxon>Weeksellaceae</taxon>
        <taxon>Chryseobacterium group</taxon>
        <taxon>Chryseobacterium</taxon>
    </lineage>
</organism>
<dbReference type="InterPro" id="IPR002509">
    <property type="entry name" value="NODB_dom"/>
</dbReference>
<dbReference type="Gene3D" id="3.20.20.370">
    <property type="entry name" value="Glycoside hydrolase/deacetylase"/>
    <property type="match status" value="1"/>
</dbReference>
<dbReference type="InterPro" id="IPR011330">
    <property type="entry name" value="Glyco_hydro/deAcase_b/a-brl"/>
</dbReference>
<dbReference type="CDD" id="cd10929">
    <property type="entry name" value="CE4_u5"/>
    <property type="match status" value="1"/>
</dbReference>
<dbReference type="Proteomes" id="UP001108025">
    <property type="component" value="Unassembled WGS sequence"/>
</dbReference>
<protein>
    <submittedName>
        <fullName evidence="2">Polysaccharide deacetylase family protein</fullName>
    </submittedName>
</protein>
<dbReference type="SUPFAM" id="SSF88713">
    <property type="entry name" value="Glycoside hydrolase/deacetylase"/>
    <property type="match status" value="1"/>
</dbReference>
<comment type="caution">
    <text evidence="2">The sequence shown here is derived from an EMBL/GenBank/DDBJ whole genome shotgun (WGS) entry which is preliminary data.</text>
</comment>
<gene>
    <name evidence="2" type="ORF">LO744_08860</name>
</gene>
<accession>A0A9Q3V163</accession>
<reference evidence="2" key="1">
    <citation type="submission" date="2021-11" db="EMBL/GenBank/DDBJ databases">
        <title>Description of novel Chryseobacterium species.</title>
        <authorList>
            <person name="Saticioglu I.B."/>
            <person name="Ay H."/>
            <person name="Altun S."/>
            <person name="Duman M."/>
        </authorList>
    </citation>
    <scope>NUCLEOTIDE SEQUENCE</scope>
    <source>
        <strain evidence="2">C-17</strain>
    </source>
</reference>
<keyword evidence="3" id="KW-1185">Reference proteome</keyword>
<evidence type="ECO:0000313" key="3">
    <source>
        <dbReference type="Proteomes" id="UP001108025"/>
    </source>
</evidence>
<proteinExistence type="predicted"/>
<name>A0A9Q3V163_9FLAO</name>
<dbReference type="AlphaFoldDB" id="A0A9Q3V163"/>
<dbReference type="GO" id="GO:0005975">
    <property type="term" value="P:carbohydrate metabolic process"/>
    <property type="evidence" value="ECO:0007669"/>
    <property type="project" value="InterPro"/>
</dbReference>
<evidence type="ECO:0000313" key="2">
    <source>
        <dbReference type="EMBL" id="MCD1116964.1"/>
    </source>
</evidence>
<dbReference type="EMBL" id="JAJNAY010000001">
    <property type="protein sequence ID" value="MCD1116964.1"/>
    <property type="molecule type" value="Genomic_DNA"/>
</dbReference>
<dbReference type="GO" id="GO:0016810">
    <property type="term" value="F:hydrolase activity, acting on carbon-nitrogen (but not peptide) bonds"/>
    <property type="evidence" value="ECO:0007669"/>
    <property type="project" value="InterPro"/>
</dbReference>